<protein>
    <submittedName>
        <fullName evidence="2">DUF4166 domain-containing protein</fullName>
    </submittedName>
</protein>
<sequence>MSRPLERLTRMPGAPHNAAMHWFGPAFERLHPRLQALHRSGGALDGQIGISTGRGLAGLLGRRLAERLGIPTDRAQRGFRVDISHSQDAMRWHRRFDDGSELLSVFRPVGSYPHGHWLESTGPVRMRLGVDLDGGGWRWRLLGLRVGGLPTPRFLFPRTDAYKRIESHPDGERYRFAVAFSWFPFGELLRYEGALHAVPAESADPVERVVT</sequence>
<name>A0AAU8MWR7_9GAMM</name>
<accession>A0AAU8MWR7</accession>
<evidence type="ECO:0000313" key="2">
    <source>
        <dbReference type="EMBL" id="XCO75603.1"/>
    </source>
</evidence>
<dbReference type="RefSeq" id="WP_363798705.1">
    <property type="nucleotide sequence ID" value="NZ_CP159925.1"/>
</dbReference>
<dbReference type="EMBL" id="CP159925">
    <property type="protein sequence ID" value="XCO75603.1"/>
    <property type="molecule type" value="Genomic_DNA"/>
</dbReference>
<dbReference type="Pfam" id="PF13761">
    <property type="entry name" value="DUF4166"/>
    <property type="match status" value="1"/>
</dbReference>
<gene>
    <name evidence="2" type="ORF">ABU614_02045</name>
</gene>
<proteinExistence type="predicted"/>
<feature type="domain" description="DUF4166" evidence="1">
    <location>
        <begin position="30"/>
        <end position="195"/>
    </location>
</feature>
<organism evidence="2">
    <name type="scientific">Lysobacter firmicutimachus</name>
    <dbReference type="NCBI Taxonomy" id="1792846"/>
    <lineage>
        <taxon>Bacteria</taxon>
        <taxon>Pseudomonadati</taxon>
        <taxon>Pseudomonadota</taxon>
        <taxon>Gammaproteobacteria</taxon>
        <taxon>Lysobacterales</taxon>
        <taxon>Lysobacteraceae</taxon>
        <taxon>Lysobacter</taxon>
    </lineage>
</organism>
<evidence type="ECO:0000259" key="1">
    <source>
        <dbReference type="Pfam" id="PF13761"/>
    </source>
</evidence>
<dbReference type="AlphaFoldDB" id="A0AAU8MWR7"/>
<reference evidence="2" key="1">
    <citation type="submission" date="2024-06" db="EMBL/GenBank/DDBJ databases">
        <authorList>
            <person name="Li S."/>
        </authorList>
    </citation>
    <scope>NUCLEOTIDE SEQUENCE</scope>
    <source>
        <strain evidence="2">SR10</strain>
    </source>
</reference>
<dbReference type="InterPro" id="IPR025311">
    <property type="entry name" value="DUF4166"/>
</dbReference>